<sequence>ISPENIYNMDEKGIQLGVRKKVQTLVDHDQRTLYLIENGLYELVTIIETICTDRTALKPCVIFQAKCINLQWSQNNLCDARYELGVIWLEKNFEPETIKCNCGSALHLLISDRHNSHCTYCFIRYAANHNILVVCLLSHTTHALQPCNVGVFGPLASAWKVEVSQALPKYYISICKDNLLDYYHQALQHAMKLTTVISAAKVGIHPWNPDTFDPSFFAPSLNTTTEAAQPMPT</sequence>
<gene>
    <name evidence="2" type="ORF">PHACADRAFT_85929</name>
</gene>
<accession>K5W646</accession>
<dbReference type="OrthoDB" id="2800420at2759"/>
<feature type="domain" description="DDE-1" evidence="1">
    <location>
        <begin position="43"/>
        <end position="167"/>
    </location>
</feature>
<proteinExistence type="predicted"/>
<dbReference type="AlphaFoldDB" id="K5W646"/>
<evidence type="ECO:0000313" key="3">
    <source>
        <dbReference type="Proteomes" id="UP000008370"/>
    </source>
</evidence>
<protein>
    <recommendedName>
        <fullName evidence="1">DDE-1 domain-containing protein</fullName>
    </recommendedName>
</protein>
<dbReference type="EMBL" id="JH930469">
    <property type="protein sequence ID" value="EKM59383.1"/>
    <property type="molecule type" value="Genomic_DNA"/>
</dbReference>
<evidence type="ECO:0000259" key="1">
    <source>
        <dbReference type="Pfam" id="PF03184"/>
    </source>
</evidence>
<name>K5W646_PHACS</name>
<dbReference type="GO" id="GO:0003676">
    <property type="term" value="F:nucleic acid binding"/>
    <property type="evidence" value="ECO:0007669"/>
    <property type="project" value="InterPro"/>
</dbReference>
<evidence type="ECO:0000313" key="2">
    <source>
        <dbReference type="EMBL" id="EKM59383.1"/>
    </source>
</evidence>
<dbReference type="RefSeq" id="XP_007391945.1">
    <property type="nucleotide sequence ID" value="XM_007391883.1"/>
</dbReference>
<dbReference type="KEGG" id="pco:PHACADRAFT_85929"/>
<keyword evidence="3" id="KW-1185">Reference proteome</keyword>
<dbReference type="Proteomes" id="UP000008370">
    <property type="component" value="Unassembled WGS sequence"/>
</dbReference>
<dbReference type="InterPro" id="IPR004875">
    <property type="entry name" value="DDE_SF_endonuclease_dom"/>
</dbReference>
<reference evidence="2 3" key="1">
    <citation type="journal article" date="2012" name="BMC Genomics">
        <title>Comparative genomics of the white-rot fungi, Phanerochaete carnosa and P. chrysosporium, to elucidate the genetic basis of the distinct wood types they colonize.</title>
        <authorList>
            <person name="Suzuki H."/>
            <person name="MacDonald J."/>
            <person name="Syed K."/>
            <person name="Salamov A."/>
            <person name="Hori C."/>
            <person name="Aerts A."/>
            <person name="Henrissat B."/>
            <person name="Wiebenga A."/>
            <person name="vanKuyk P.A."/>
            <person name="Barry K."/>
            <person name="Lindquist E."/>
            <person name="LaButti K."/>
            <person name="Lapidus A."/>
            <person name="Lucas S."/>
            <person name="Coutinho P."/>
            <person name="Gong Y."/>
            <person name="Samejima M."/>
            <person name="Mahadevan R."/>
            <person name="Abou-Zaid M."/>
            <person name="de Vries R.P."/>
            <person name="Igarashi K."/>
            <person name="Yadav J.S."/>
            <person name="Grigoriev I.V."/>
            <person name="Master E.R."/>
        </authorList>
    </citation>
    <scope>NUCLEOTIDE SEQUENCE [LARGE SCALE GENOMIC DNA]</scope>
    <source>
        <strain evidence="2 3">HHB-10118-sp</strain>
    </source>
</reference>
<organism evidence="2 3">
    <name type="scientific">Phanerochaete carnosa (strain HHB-10118-sp)</name>
    <name type="common">White-rot fungus</name>
    <name type="synonym">Peniophora carnosa</name>
    <dbReference type="NCBI Taxonomy" id="650164"/>
    <lineage>
        <taxon>Eukaryota</taxon>
        <taxon>Fungi</taxon>
        <taxon>Dikarya</taxon>
        <taxon>Basidiomycota</taxon>
        <taxon>Agaricomycotina</taxon>
        <taxon>Agaricomycetes</taxon>
        <taxon>Polyporales</taxon>
        <taxon>Phanerochaetaceae</taxon>
        <taxon>Phanerochaete</taxon>
    </lineage>
</organism>
<dbReference type="HOGENOM" id="CLU_013929_2_2_1"/>
<dbReference type="Pfam" id="PF03184">
    <property type="entry name" value="DDE_1"/>
    <property type="match status" value="1"/>
</dbReference>
<dbReference type="InParanoid" id="K5W646"/>
<feature type="non-terminal residue" evidence="2">
    <location>
        <position position="1"/>
    </location>
</feature>
<dbReference type="GeneID" id="18920522"/>